<dbReference type="Proteomes" id="UP000700596">
    <property type="component" value="Unassembled WGS sequence"/>
</dbReference>
<dbReference type="GO" id="GO:0019369">
    <property type="term" value="P:arachidonate metabolic process"/>
    <property type="evidence" value="ECO:0007669"/>
    <property type="project" value="TreeGrafter"/>
</dbReference>
<keyword evidence="1" id="KW-0479">Metal-binding</keyword>
<dbReference type="GO" id="GO:0008270">
    <property type="term" value="F:zinc ion binding"/>
    <property type="evidence" value="ECO:0007669"/>
    <property type="project" value="UniProtKB-KW"/>
</dbReference>
<dbReference type="PROSITE" id="PS51635">
    <property type="entry name" value="PNPLA"/>
    <property type="match status" value="1"/>
</dbReference>
<dbReference type="EMBL" id="JAGMWT010000036">
    <property type="protein sequence ID" value="KAH7108737.1"/>
    <property type="molecule type" value="Genomic_DNA"/>
</dbReference>
<dbReference type="Pfam" id="PF01734">
    <property type="entry name" value="Patatin"/>
    <property type="match status" value="1"/>
</dbReference>
<evidence type="ECO:0000256" key="6">
    <source>
        <dbReference type="SAM" id="MobiDB-lite"/>
    </source>
</evidence>
<evidence type="ECO:0000256" key="4">
    <source>
        <dbReference type="ARBA" id="ARBA00023098"/>
    </source>
</evidence>
<dbReference type="CDD" id="cd07199">
    <property type="entry name" value="Pat17_PNPLA8_PNPLA9_like"/>
    <property type="match status" value="1"/>
</dbReference>
<dbReference type="GO" id="GO:0016020">
    <property type="term" value="C:membrane"/>
    <property type="evidence" value="ECO:0007669"/>
    <property type="project" value="TreeGrafter"/>
</dbReference>
<accession>A0A9P9I6D4</accession>
<dbReference type="OrthoDB" id="194358at2759"/>
<dbReference type="InterPro" id="IPR016035">
    <property type="entry name" value="Acyl_Trfase/lysoPLipase"/>
</dbReference>
<gene>
    <name evidence="8" type="ORF">B0J11DRAFT_449488</name>
</gene>
<proteinExistence type="predicted"/>
<dbReference type="SUPFAM" id="SSF52151">
    <property type="entry name" value="FabD/lysophospholipase-like"/>
    <property type="match status" value="1"/>
</dbReference>
<dbReference type="AlphaFoldDB" id="A0A9P9I6D4"/>
<keyword evidence="4" id="KW-0443">Lipid metabolism</keyword>
<dbReference type="GO" id="GO:0047499">
    <property type="term" value="F:calcium-independent phospholipase A2 activity"/>
    <property type="evidence" value="ECO:0007669"/>
    <property type="project" value="TreeGrafter"/>
</dbReference>
<feature type="domain" description="PNPLA" evidence="7">
    <location>
        <begin position="499"/>
        <end position="732"/>
    </location>
</feature>
<dbReference type="GO" id="GO:0046486">
    <property type="term" value="P:glycerolipid metabolic process"/>
    <property type="evidence" value="ECO:0007669"/>
    <property type="project" value="UniProtKB-ARBA"/>
</dbReference>
<dbReference type="PANTHER" id="PTHR24185">
    <property type="entry name" value="CALCIUM-INDEPENDENT PHOSPHOLIPASE A2-GAMMA"/>
    <property type="match status" value="1"/>
</dbReference>
<feature type="short sequence motif" description="GXGXXG" evidence="5">
    <location>
        <begin position="503"/>
        <end position="508"/>
    </location>
</feature>
<keyword evidence="2" id="KW-0863">Zinc-finger</keyword>
<sequence length="989" mass="110825">MKRCDHSHWLSLSSQGNDTCFLASDRLQKVTSHIPNPDIQSPSLFVLIGGTAKSVAVRQLFGIKRTRRFTIKRSTGEVHLHIDPSTIFHSRPVLIAEGSLPPKTLRGKIPSGQCHEITRRTIRGSNEPVDPNQIAAGIYSKFLFPFTDVFCFFCDDLGGLKQVACHLAAWLEHGDSSTLPTSTHPRVIVVTEKIPLGAESENDARTTLLWLLRQETTKDLSEQFSAIDVIALFPNGTISAEARHRLLRERLMSSSDQVRQHREDEHSLFSTTHFVAFLKSAYDHFSNCVDKPFDFVQASREYNPVALDLEEHLFNFIKNIKSPDELTGFAVPIIASSLLLDNYPPDAHLFPPKIVFEVLYKAIFCKSKDRVFAFKDSEDVVLRSGFINLIEQHLHLYFEELTQNSTSSLKIHEKNLRQFETRWRGIESSSTCLCCLRRRPQYGLPCGHTICENCVLVFGECCIDDPWIFKMRHCLLCGVSMPEELTVKVHPPTAGVGVLCIDGGGARGVVPLKLMKRIQDRIGLSIPFQNYFMDFEKCSLTTVGGLIVLAMFINGWSIDDSTDSFEKFARLAFQRRKVFNLPFLPRILKLLLSYLADGIYPPKNIEAALKQVFGADRGILDYSHATTTGTRVGLPVATVDEKPSCRIFTNYNGVGERISKQGMSKNISQPSALTKESDNVIKPKDGYGGVPLWEIARSASAAPGFFPPKHIRNVGTFQDAGPLENDPLISALSEVAAMFPLVEEPDFILSLGTGEPTSNNELSTDIPRGIWKNGAFPRLCRLFWEKMRDEKVRQAYHSHPRYHRLNVIFDGEEPQLDDIMSIPGLKSKVQEDNSTSEAIDRVARCLIASLFYFELDSKPERSDGKYIGSGRILCSLRSHDSSLKQLIDQLSSISAQFYLDQHVIAAVKSSSCLDKDGNFRVRVELNTADRFTLSLQESSSEPYNISGSPFSIGKLIQAQAFDASFGRSDHRKRKAGGDLDNPNKRQRSI</sequence>
<dbReference type="InterPro" id="IPR017907">
    <property type="entry name" value="Znf_RING_CS"/>
</dbReference>
<comment type="caution">
    <text evidence="5">Lacks conserved residue(s) required for the propagation of feature annotation.</text>
</comment>
<protein>
    <submittedName>
        <fullName evidence="8">Patatin-like phospholipase-like protein</fullName>
    </submittedName>
</protein>
<reference evidence="8" key="1">
    <citation type="journal article" date="2021" name="Nat. Commun.">
        <title>Genetic determinants of endophytism in the Arabidopsis root mycobiome.</title>
        <authorList>
            <person name="Mesny F."/>
            <person name="Miyauchi S."/>
            <person name="Thiergart T."/>
            <person name="Pickel B."/>
            <person name="Atanasova L."/>
            <person name="Karlsson M."/>
            <person name="Huettel B."/>
            <person name="Barry K.W."/>
            <person name="Haridas S."/>
            <person name="Chen C."/>
            <person name="Bauer D."/>
            <person name="Andreopoulos W."/>
            <person name="Pangilinan J."/>
            <person name="LaButti K."/>
            <person name="Riley R."/>
            <person name="Lipzen A."/>
            <person name="Clum A."/>
            <person name="Drula E."/>
            <person name="Henrissat B."/>
            <person name="Kohler A."/>
            <person name="Grigoriev I.V."/>
            <person name="Martin F.M."/>
            <person name="Hacquard S."/>
        </authorList>
    </citation>
    <scope>NUCLEOTIDE SEQUENCE</scope>
    <source>
        <strain evidence="8">MPI-CAGE-CH-0243</strain>
    </source>
</reference>
<feature type="region of interest" description="Disordered" evidence="6">
    <location>
        <begin position="965"/>
        <end position="989"/>
    </location>
</feature>
<evidence type="ECO:0000256" key="1">
    <source>
        <dbReference type="ARBA" id="ARBA00022723"/>
    </source>
</evidence>
<dbReference type="PANTHER" id="PTHR24185:SF8">
    <property type="entry name" value="PNPLA DOMAIN-CONTAINING PROTEIN"/>
    <property type="match status" value="1"/>
</dbReference>
<keyword evidence="3" id="KW-0862">Zinc</keyword>
<evidence type="ECO:0000256" key="3">
    <source>
        <dbReference type="ARBA" id="ARBA00022833"/>
    </source>
</evidence>
<dbReference type="PROSITE" id="PS00518">
    <property type="entry name" value="ZF_RING_1"/>
    <property type="match status" value="1"/>
</dbReference>
<evidence type="ECO:0000313" key="8">
    <source>
        <dbReference type="EMBL" id="KAH7108737.1"/>
    </source>
</evidence>
<organism evidence="8 9">
    <name type="scientific">Dendryphion nanum</name>
    <dbReference type="NCBI Taxonomy" id="256645"/>
    <lineage>
        <taxon>Eukaryota</taxon>
        <taxon>Fungi</taxon>
        <taxon>Dikarya</taxon>
        <taxon>Ascomycota</taxon>
        <taxon>Pezizomycotina</taxon>
        <taxon>Dothideomycetes</taxon>
        <taxon>Pleosporomycetidae</taxon>
        <taxon>Pleosporales</taxon>
        <taxon>Torulaceae</taxon>
        <taxon>Dendryphion</taxon>
    </lineage>
</organism>
<dbReference type="InterPro" id="IPR002641">
    <property type="entry name" value="PNPLA_dom"/>
</dbReference>
<comment type="caution">
    <text evidence="8">The sequence shown here is derived from an EMBL/GenBank/DDBJ whole genome shotgun (WGS) entry which is preliminary data.</text>
</comment>
<evidence type="ECO:0000256" key="5">
    <source>
        <dbReference type="PROSITE-ProRule" id="PRU01161"/>
    </source>
</evidence>
<evidence type="ECO:0000259" key="7">
    <source>
        <dbReference type="PROSITE" id="PS51635"/>
    </source>
</evidence>
<evidence type="ECO:0000313" key="9">
    <source>
        <dbReference type="Proteomes" id="UP000700596"/>
    </source>
</evidence>
<name>A0A9P9I6D4_9PLEO</name>
<dbReference type="Gene3D" id="3.40.1090.10">
    <property type="entry name" value="Cytosolic phospholipase A2 catalytic domain"/>
    <property type="match status" value="1"/>
</dbReference>
<evidence type="ECO:0000256" key="2">
    <source>
        <dbReference type="ARBA" id="ARBA00022771"/>
    </source>
</evidence>
<keyword evidence="9" id="KW-1185">Reference proteome</keyword>